<organism evidence="2 3">
    <name type="scientific">Peribacillus saganii</name>
    <dbReference type="NCBI Taxonomy" id="2303992"/>
    <lineage>
        <taxon>Bacteria</taxon>
        <taxon>Bacillati</taxon>
        <taxon>Bacillota</taxon>
        <taxon>Bacilli</taxon>
        <taxon>Bacillales</taxon>
        <taxon>Bacillaceae</taxon>
        <taxon>Peribacillus</taxon>
    </lineage>
</organism>
<dbReference type="InterPro" id="IPR009507">
    <property type="entry name" value="UPF0435"/>
</dbReference>
<dbReference type="EMBL" id="QVTE01000035">
    <property type="protein sequence ID" value="RFU68103.1"/>
    <property type="molecule type" value="Genomic_DNA"/>
</dbReference>
<sequence>MDLTKNTPENVEFMVEAIKEKLRMMNIGAIKPSSFNSDMYEELHDIYNMVMKKNNFSPNEMQAIAEELGRLRNL</sequence>
<name>A0A372LN79_9BACI</name>
<evidence type="ECO:0000313" key="2">
    <source>
        <dbReference type="EMBL" id="RFU68103.1"/>
    </source>
</evidence>
<reference evidence="2 3" key="1">
    <citation type="submission" date="2018-08" db="EMBL/GenBank/DDBJ databases">
        <title>Bacillus chawlae sp. nov., Bacillus glennii sp. nov., and Bacillus saganii sp. nov. Isolated from the Vehicle Assembly Building at Kennedy Space Center where the Viking Spacecraft were Assembled.</title>
        <authorList>
            <person name="Seuylemezian A."/>
            <person name="Vaishampayan P."/>
        </authorList>
    </citation>
    <scope>NUCLEOTIDE SEQUENCE [LARGE SCALE GENOMIC DNA]</scope>
    <source>
        <strain evidence="2 3">V47-23a</strain>
    </source>
</reference>
<evidence type="ECO:0000313" key="3">
    <source>
        <dbReference type="Proteomes" id="UP000264541"/>
    </source>
</evidence>
<evidence type="ECO:0000256" key="1">
    <source>
        <dbReference type="HAMAP-Rule" id="MF_00829"/>
    </source>
</evidence>
<proteinExistence type="inferred from homology"/>
<gene>
    <name evidence="2" type="ORF">D0469_12595</name>
</gene>
<accession>A0A372LN79</accession>
<dbReference type="Proteomes" id="UP000264541">
    <property type="component" value="Unassembled WGS sequence"/>
</dbReference>
<dbReference type="HAMAP" id="MF_00829">
    <property type="entry name" value="UPF0435"/>
    <property type="match status" value="1"/>
</dbReference>
<keyword evidence="3" id="KW-1185">Reference proteome</keyword>
<comment type="caution">
    <text evidence="2">The sequence shown here is derived from an EMBL/GenBank/DDBJ whole genome shotgun (WGS) entry which is preliminary data.</text>
</comment>
<dbReference type="Pfam" id="PF06569">
    <property type="entry name" value="DUF1128"/>
    <property type="match status" value="1"/>
</dbReference>
<protein>
    <recommendedName>
        <fullName evidence="1">UPF0435 protein D0469_12595</fullName>
    </recommendedName>
</protein>
<dbReference type="OrthoDB" id="2361695at2"/>
<comment type="similarity">
    <text evidence="1">Belongs to the UPF0435 family.</text>
</comment>
<dbReference type="AlphaFoldDB" id="A0A372LN79"/>